<gene>
    <name evidence="11" type="ORF">M099_4660</name>
</gene>
<evidence type="ECO:0000256" key="9">
    <source>
        <dbReference type="PIRSR" id="PIRSR000077-4"/>
    </source>
</evidence>
<dbReference type="GO" id="GO:0015035">
    <property type="term" value="F:protein-disulfide reductase activity"/>
    <property type="evidence" value="ECO:0007669"/>
    <property type="project" value="UniProtKB-UniRule"/>
</dbReference>
<name>A0A069RZB3_PHOVU</name>
<dbReference type="Gene3D" id="3.40.30.10">
    <property type="entry name" value="Glutaredoxin"/>
    <property type="match status" value="1"/>
</dbReference>
<dbReference type="InterPro" id="IPR013766">
    <property type="entry name" value="Thioredoxin_domain"/>
</dbReference>
<feature type="site" description="Contributes to redox potential value" evidence="8">
    <location>
        <position position="30"/>
    </location>
</feature>
<feature type="disulfide bond" description="Redox-active" evidence="9">
    <location>
        <begin position="29"/>
        <end position="32"/>
    </location>
</feature>
<dbReference type="InterPro" id="IPR036249">
    <property type="entry name" value="Thioredoxin-like_sf"/>
</dbReference>
<dbReference type="CDD" id="cd02947">
    <property type="entry name" value="TRX_family"/>
    <property type="match status" value="1"/>
</dbReference>
<feature type="site" description="Contributes to redox potential value" evidence="8">
    <location>
        <position position="31"/>
    </location>
</feature>
<dbReference type="FunFam" id="3.40.30.10:FF:000001">
    <property type="entry name" value="Thioredoxin"/>
    <property type="match status" value="1"/>
</dbReference>
<dbReference type="PRINTS" id="PR00421">
    <property type="entry name" value="THIOREDOXIN"/>
</dbReference>
<dbReference type="GO" id="GO:0005829">
    <property type="term" value="C:cytosol"/>
    <property type="evidence" value="ECO:0007669"/>
    <property type="project" value="TreeGrafter"/>
</dbReference>
<dbReference type="InterPro" id="IPR017937">
    <property type="entry name" value="Thioredoxin_CS"/>
</dbReference>
<dbReference type="SUPFAM" id="SSF52833">
    <property type="entry name" value="Thioredoxin-like"/>
    <property type="match status" value="1"/>
</dbReference>
<evidence type="ECO:0000256" key="3">
    <source>
        <dbReference type="ARBA" id="ARBA00022982"/>
    </source>
</evidence>
<evidence type="ECO:0000259" key="10">
    <source>
        <dbReference type="PROSITE" id="PS51352"/>
    </source>
</evidence>
<keyword evidence="5 9" id="KW-0676">Redox-active center</keyword>
<reference evidence="11 12" key="1">
    <citation type="submission" date="2014-04" db="EMBL/GenBank/DDBJ databases">
        <authorList>
            <person name="Sears C."/>
            <person name="Carroll K."/>
            <person name="Sack B.R."/>
            <person name="Qadri F."/>
            <person name="Myers L.L."/>
            <person name="Chung G.-T."/>
            <person name="Escheverria P."/>
            <person name="Fraser C.M."/>
            <person name="Sadzewicz L."/>
            <person name="Shefchek K.A."/>
            <person name="Tallon L."/>
            <person name="Das S.P."/>
            <person name="Daugherty S."/>
            <person name="Mongodin E.F."/>
        </authorList>
    </citation>
    <scope>NUCLEOTIDE SEQUENCE [LARGE SCALE GENOMIC DNA]</scope>
    <source>
        <strain evidence="11 12">3975 RP4</strain>
    </source>
</reference>
<evidence type="ECO:0000313" key="12">
    <source>
        <dbReference type="Proteomes" id="UP000027661"/>
    </source>
</evidence>
<keyword evidence="3" id="KW-0249">Electron transport</keyword>
<proteinExistence type="inferred from homology"/>
<evidence type="ECO:0000256" key="2">
    <source>
        <dbReference type="ARBA" id="ARBA00022448"/>
    </source>
</evidence>
<evidence type="ECO:0000256" key="8">
    <source>
        <dbReference type="PIRSR" id="PIRSR000077-1"/>
    </source>
</evidence>
<dbReference type="GeneID" id="5302852"/>
<accession>A0A069RZB3</accession>
<dbReference type="EMBL" id="JNHM01000184">
    <property type="protein sequence ID" value="KDS42611.1"/>
    <property type="molecule type" value="Genomic_DNA"/>
</dbReference>
<dbReference type="GO" id="GO:0045454">
    <property type="term" value="P:cell redox homeostasis"/>
    <property type="evidence" value="ECO:0007669"/>
    <property type="project" value="TreeGrafter"/>
</dbReference>
<dbReference type="PANTHER" id="PTHR45663">
    <property type="entry name" value="GEO12009P1"/>
    <property type="match status" value="1"/>
</dbReference>
<feature type="active site" description="Nucleophile" evidence="8">
    <location>
        <position position="29"/>
    </location>
</feature>
<dbReference type="PATRIC" id="fig|1339352.3.peg.4361"/>
<dbReference type="Pfam" id="PF00085">
    <property type="entry name" value="Thioredoxin"/>
    <property type="match status" value="1"/>
</dbReference>
<dbReference type="RefSeq" id="WP_005839896.1">
    <property type="nucleotide sequence ID" value="NZ_JNHM01000184.1"/>
</dbReference>
<protein>
    <recommendedName>
        <fullName evidence="6 7">Thioredoxin</fullName>
    </recommendedName>
</protein>
<dbReference type="Proteomes" id="UP000027661">
    <property type="component" value="Unassembled WGS sequence"/>
</dbReference>
<evidence type="ECO:0000256" key="5">
    <source>
        <dbReference type="ARBA" id="ARBA00023284"/>
    </source>
</evidence>
<evidence type="ECO:0000256" key="4">
    <source>
        <dbReference type="ARBA" id="ARBA00023157"/>
    </source>
</evidence>
<dbReference type="InterPro" id="IPR005746">
    <property type="entry name" value="Thioredoxin"/>
</dbReference>
<comment type="similarity">
    <text evidence="1 7">Belongs to the thioredoxin family.</text>
</comment>
<dbReference type="AlphaFoldDB" id="A0A069RZB3"/>
<dbReference type="NCBIfam" id="TIGR01068">
    <property type="entry name" value="thioredoxin"/>
    <property type="match status" value="1"/>
</dbReference>
<dbReference type="PROSITE" id="PS00194">
    <property type="entry name" value="THIOREDOXIN_1"/>
    <property type="match status" value="1"/>
</dbReference>
<evidence type="ECO:0000313" key="11">
    <source>
        <dbReference type="EMBL" id="KDS42611.1"/>
    </source>
</evidence>
<dbReference type="PIRSF" id="PIRSF000077">
    <property type="entry name" value="Thioredoxin"/>
    <property type="match status" value="1"/>
</dbReference>
<evidence type="ECO:0000256" key="1">
    <source>
        <dbReference type="ARBA" id="ARBA00008987"/>
    </source>
</evidence>
<feature type="active site" description="Nucleophile" evidence="8">
    <location>
        <position position="32"/>
    </location>
</feature>
<dbReference type="PROSITE" id="PS51352">
    <property type="entry name" value="THIOREDOXIN_2"/>
    <property type="match status" value="1"/>
</dbReference>
<evidence type="ECO:0000256" key="6">
    <source>
        <dbReference type="NCBIfam" id="TIGR01068"/>
    </source>
</evidence>
<evidence type="ECO:0000256" key="7">
    <source>
        <dbReference type="PIRNR" id="PIRNR000077"/>
    </source>
</evidence>
<feature type="domain" description="Thioredoxin" evidence="10">
    <location>
        <begin position="1"/>
        <end position="104"/>
    </location>
</feature>
<comment type="caution">
    <text evidence="11">The sequence shown here is derived from an EMBL/GenBank/DDBJ whole genome shotgun (WGS) entry which is preliminary data.</text>
</comment>
<keyword evidence="2" id="KW-0813">Transport</keyword>
<keyword evidence="4 9" id="KW-1015">Disulfide bond</keyword>
<dbReference type="PANTHER" id="PTHR45663:SF11">
    <property type="entry name" value="GEO12009P1"/>
    <property type="match status" value="1"/>
</dbReference>
<feature type="site" description="Deprotonates C-terminal active site Cys" evidence="8">
    <location>
        <position position="23"/>
    </location>
</feature>
<sequence length="104" mass="11454">MALEIKDSNFEELLASGKPVVVDFWATWCGPCKKIAPDVEALAEEYKDQVIIGKCDVDDNDELTGKFGVRNIPTVLFIKDGEVKDKTVGAVTKAQLEEKIKALL</sequence>
<organism evidence="11 12">
    <name type="scientific">Phocaeicola vulgatus str. 3975 RP4</name>
    <dbReference type="NCBI Taxonomy" id="1339352"/>
    <lineage>
        <taxon>Bacteria</taxon>
        <taxon>Pseudomonadati</taxon>
        <taxon>Bacteroidota</taxon>
        <taxon>Bacteroidia</taxon>
        <taxon>Bacteroidales</taxon>
        <taxon>Bacteroidaceae</taxon>
        <taxon>Phocaeicola</taxon>
    </lineage>
</organism>